<dbReference type="RefSeq" id="WP_136534144.1">
    <property type="nucleotide sequence ID" value="NZ_STGY01000032.1"/>
</dbReference>
<dbReference type="PANTHER" id="PTHR33990">
    <property type="entry name" value="PROTEIN YJDN-RELATED"/>
    <property type="match status" value="1"/>
</dbReference>
<dbReference type="CDD" id="cd06588">
    <property type="entry name" value="PhnB_like"/>
    <property type="match status" value="1"/>
</dbReference>
<protein>
    <submittedName>
        <fullName evidence="2">VOC family protein</fullName>
    </submittedName>
</protein>
<reference evidence="2 3" key="2">
    <citation type="submission" date="2019-05" db="EMBL/GenBank/DDBJ databases">
        <title>Glycomyces buryatensis sp. nov.</title>
        <authorList>
            <person name="Nikitina E."/>
        </authorList>
    </citation>
    <scope>NUCLEOTIDE SEQUENCE [LARGE SCALE GENOMIC DNA]</scope>
    <source>
        <strain evidence="2 3">18</strain>
    </source>
</reference>
<proteinExistence type="predicted"/>
<keyword evidence="3" id="KW-1185">Reference proteome</keyword>
<reference evidence="3" key="1">
    <citation type="submission" date="2019-04" db="EMBL/GenBank/DDBJ databases">
        <title>Nocardioides xinjiangensis sp. nov.</title>
        <authorList>
            <person name="Liu S."/>
        </authorList>
    </citation>
    <scope>NUCLEOTIDE SEQUENCE [LARGE SCALE GENOMIC DNA]</scope>
    <source>
        <strain evidence="3">18</strain>
    </source>
</reference>
<evidence type="ECO:0000313" key="3">
    <source>
        <dbReference type="Proteomes" id="UP000308760"/>
    </source>
</evidence>
<dbReference type="InterPro" id="IPR029068">
    <property type="entry name" value="Glyas_Bleomycin-R_OHBP_Dase"/>
</dbReference>
<name>A0A4S8QKM7_9ACTN</name>
<gene>
    <name evidence="2" type="ORF">FAB82_08640</name>
</gene>
<organism evidence="2 3">
    <name type="scientific">Glycomyces buryatensis</name>
    <dbReference type="NCBI Taxonomy" id="2570927"/>
    <lineage>
        <taxon>Bacteria</taxon>
        <taxon>Bacillati</taxon>
        <taxon>Actinomycetota</taxon>
        <taxon>Actinomycetes</taxon>
        <taxon>Glycomycetales</taxon>
        <taxon>Glycomycetaceae</taxon>
        <taxon>Glycomyces</taxon>
    </lineage>
</organism>
<feature type="domain" description="Glyoxalase/fosfomycin resistance/dioxygenase" evidence="1">
    <location>
        <begin position="11"/>
        <end position="131"/>
    </location>
</feature>
<dbReference type="EMBL" id="STGY01000032">
    <property type="protein sequence ID" value="THV41989.1"/>
    <property type="molecule type" value="Genomic_DNA"/>
</dbReference>
<dbReference type="SUPFAM" id="SSF54593">
    <property type="entry name" value="Glyoxalase/Bleomycin resistance protein/Dihydroxybiphenyl dioxygenase"/>
    <property type="match status" value="1"/>
</dbReference>
<dbReference type="AlphaFoldDB" id="A0A4S8QKM7"/>
<dbReference type="InterPro" id="IPR004360">
    <property type="entry name" value="Glyas_Fos-R_dOase_dom"/>
</dbReference>
<dbReference type="Pfam" id="PF00903">
    <property type="entry name" value="Glyoxalase"/>
    <property type="match status" value="1"/>
</dbReference>
<dbReference type="PANTHER" id="PTHR33990:SF1">
    <property type="entry name" value="PROTEIN YJDN"/>
    <property type="match status" value="1"/>
</dbReference>
<sequence length="141" mass="15395">MTVNVTPHLNFRGDARAALEFYESAFGGDLVITTYRDMGNVQDPAEAEHIVWGQVVAANGFRVMAYDVPGSRSWSRGEDPFFVSVRGDDVEEITSAWKGLAKGATIVQPLGPSPWAALYGMLKDRFGVTWVMDVLGDPDPS</sequence>
<dbReference type="InterPro" id="IPR028973">
    <property type="entry name" value="PhnB-like"/>
</dbReference>
<accession>A0A4S8QKM7</accession>
<dbReference type="Proteomes" id="UP000308760">
    <property type="component" value="Unassembled WGS sequence"/>
</dbReference>
<comment type="caution">
    <text evidence="2">The sequence shown here is derived from an EMBL/GenBank/DDBJ whole genome shotgun (WGS) entry which is preliminary data.</text>
</comment>
<dbReference type="OrthoDB" id="9795306at2"/>
<evidence type="ECO:0000313" key="2">
    <source>
        <dbReference type="EMBL" id="THV41989.1"/>
    </source>
</evidence>
<dbReference type="Gene3D" id="3.10.180.10">
    <property type="entry name" value="2,3-Dihydroxybiphenyl 1,2-Dioxygenase, domain 1"/>
    <property type="match status" value="1"/>
</dbReference>
<evidence type="ECO:0000259" key="1">
    <source>
        <dbReference type="Pfam" id="PF00903"/>
    </source>
</evidence>